<dbReference type="Gene3D" id="1.10.489.10">
    <property type="entry name" value="Chloroperoxidase-like"/>
    <property type="match status" value="1"/>
</dbReference>
<keyword evidence="4" id="KW-1185">Reference proteome</keyword>
<dbReference type="AlphaFoldDB" id="A0A166PJ79"/>
<name>A0A166PJ79_9AGAM</name>
<dbReference type="Pfam" id="PF01328">
    <property type="entry name" value="Peroxidase_2"/>
    <property type="match status" value="1"/>
</dbReference>
<gene>
    <name evidence="3" type="ORF">FIBSPDRAFT_687698</name>
</gene>
<evidence type="ECO:0000313" key="3">
    <source>
        <dbReference type="EMBL" id="KZP26150.1"/>
    </source>
</evidence>
<dbReference type="EMBL" id="KV417516">
    <property type="protein sequence ID" value="KZP26150.1"/>
    <property type="molecule type" value="Genomic_DNA"/>
</dbReference>
<dbReference type="GO" id="GO:0004601">
    <property type="term" value="F:peroxidase activity"/>
    <property type="evidence" value="ECO:0007669"/>
    <property type="project" value="InterPro"/>
</dbReference>
<accession>A0A166PJ79</accession>
<organism evidence="3 4">
    <name type="scientific">Athelia psychrophila</name>
    <dbReference type="NCBI Taxonomy" id="1759441"/>
    <lineage>
        <taxon>Eukaryota</taxon>
        <taxon>Fungi</taxon>
        <taxon>Dikarya</taxon>
        <taxon>Basidiomycota</taxon>
        <taxon>Agaricomycotina</taxon>
        <taxon>Agaricomycetes</taxon>
        <taxon>Agaricomycetidae</taxon>
        <taxon>Atheliales</taxon>
        <taxon>Atheliaceae</taxon>
        <taxon>Athelia</taxon>
    </lineage>
</organism>
<evidence type="ECO:0000256" key="1">
    <source>
        <dbReference type="SAM" id="MobiDB-lite"/>
    </source>
</evidence>
<proteinExistence type="predicted"/>
<evidence type="ECO:0000313" key="4">
    <source>
        <dbReference type="Proteomes" id="UP000076532"/>
    </source>
</evidence>
<feature type="region of interest" description="Disordered" evidence="1">
    <location>
        <begin position="1"/>
        <end position="22"/>
    </location>
</feature>
<dbReference type="STRING" id="436010.A0A166PJ79"/>
<dbReference type="InterPro" id="IPR000028">
    <property type="entry name" value="Chloroperoxidase"/>
</dbReference>
<protein>
    <recommendedName>
        <fullName evidence="2">Heme haloperoxidase family profile domain-containing protein</fullName>
    </recommendedName>
</protein>
<evidence type="ECO:0000259" key="2">
    <source>
        <dbReference type="Pfam" id="PF01328"/>
    </source>
</evidence>
<feature type="domain" description="Heme haloperoxidase family profile" evidence="2">
    <location>
        <begin position="3"/>
        <end position="94"/>
    </location>
</feature>
<reference evidence="3 4" key="1">
    <citation type="journal article" date="2016" name="Mol. Biol. Evol.">
        <title>Comparative Genomics of Early-Diverging Mushroom-Forming Fungi Provides Insights into the Origins of Lignocellulose Decay Capabilities.</title>
        <authorList>
            <person name="Nagy L.G."/>
            <person name="Riley R."/>
            <person name="Tritt A."/>
            <person name="Adam C."/>
            <person name="Daum C."/>
            <person name="Floudas D."/>
            <person name="Sun H."/>
            <person name="Yadav J.S."/>
            <person name="Pangilinan J."/>
            <person name="Larsson K.H."/>
            <person name="Matsuura K."/>
            <person name="Barry K."/>
            <person name="Labutti K."/>
            <person name="Kuo R."/>
            <person name="Ohm R.A."/>
            <person name="Bhattacharya S.S."/>
            <person name="Shirouzu T."/>
            <person name="Yoshinaga Y."/>
            <person name="Martin F.M."/>
            <person name="Grigoriev I.V."/>
            <person name="Hibbett D.S."/>
        </authorList>
    </citation>
    <scope>NUCLEOTIDE SEQUENCE [LARGE SCALE GENOMIC DNA]</scope>
    <source>
        <strain evidence="3 4">CBS 109695</strain>
    </source>
</reference>
<feature type="non-terminal residue" evidence="3">
    <location>
        <position position="107"/>
    </location>
</feature>
<sequence length="107" mass="11709">ILARSLQSGYTLSPSSRGFSPSEFTPLSLSDIARHNGIVHDTSLVLRNAPLGDEYASDEIDAMLVEDMVRDGIQGWLMNAENFAKARVHCEHESPTMDGLHVDIARG</sequence>
<dbReference type="OrthoDB" id="407298at2759"/>
<dbReference type="InterPro" id="IPR036851">
    <property type="entry name" value="Chloroperoxidase-like_sf"/>
</dbReference>
<feature type="non-terminal residue" evidence="3">
    <location>
        <position position="1"/>
    </location>
</feature>
<dbReference type="Proteomes" id="UP000076532">
    <property type="component" value="Unassembled WGS sequence"/>
</dbReference>